<dbReference type="PROSITE" id="PS50011">
    <property type="entry name" value="PROTEIN_KINASE_DOM"/>
    <property type="match status" value="1"/>
</dbReference>
<keyword evidence="4" id="KW-0547">Nucleotide-binding</keyword>
<feature type="domain" description="Protein kinase" evidence="10">
    <location>
        <begin position="156"/>
        <end position="543"/>
    </location>
</feature>
<evidence type="ECO:0000256" key="8">
    <source>
        <dbReference type="ARBA" id="ARBA00048679"/>
    </source>
</evidence>
<dbReference type="SMART" id="SM01331">
    <property type="entry name" value="DUF3635"/>
    <property type="match status" value="1"/>
</dbReference>
<dbReference type="InterPro" id="IPR011009">
    <property type="entry name" value="Kinase-like_dom_sf"/>
</dbReference>
<dbReference type="Gene3D" id="1.10.510.10">
    <property type="entry name" value="Transferase(Phosphotransferase) domain 1"/>
    <property type="match status" value="1"/>
</dbReference>
<keyword evidence="6" id="KW-0067">ATP-binding</keyword>
<comment type="catalytic activity">
    <reaction evidence="7">
        <text>L-threonyl-[protein] + ATP = O-phospho-L-threonyl-[protein] + ADP + H(+)</text>
        <dbReference type="Rhea" id="RHEA:46608"/>
        <dbReference type="Rhea" id="RHEA-COMP:11060"/>
        <dbReference type="Rhea" id="RHEA-COMP:11605"/>
        <dbReference type="ChEBI" id="CHEBI:15378"/>
        <dbReference type="ChEBI" id="CHEBI:30013"/>
        <dbReference type="ChEBI" id="CHEBI:30616"/>
        <dbReference type="ChEBI" id="CHEBI:61977"/>
        <dbReference type="ChEBI" id="CHEBI:456216"/>
        <dbReference type="EC" id="2.7.11.1"/>
    </reaction>
</comment>
<feature type="region of interest" description="Disordered" evidence="9">
    <location>
        <begin position="23"/>
        <end position="49"/>
    </location>
</feature>
<keyword evidence="5" id="KW-0418">Kinase</keyword>
<feature type="compositionally biased region" description="Polar residues" evidence="9">
    <location>
        <begin position="28"/>
        <end position="42"/>
    </location>
</feature>
<accession>A0A0C3DZG1</accession>
<dbReference type="InterPro" id="IPR000719">
    <property type="entry name" value="Prot_kinase_dom"/>
</dbReference>
<evidence type="ECO:0000313" key="12">
    <source>
        <dbReference type="Proteomes" id="UP000054321"/>
    </source>
</evidence>
<evidence type="ECO:0000256" key="5">
    <source>
        <dbReference type="ARBA" id="ARBA00022777"/>
    </source>
</evidence>
<organism evidence="11 12">
    <name type="scientific">Oidiodendron maius (strain Zn)</name>
    <dbReference type="NCBI Taxonomy" id="913774"/>
    <lineage>
        <taxon>Eukaryota</taxon>
        <taxon>Fungi</taxon>
        <taxon>Dikarya</taxon>
        <taxon>Ascomycota</taxon>
        <taxon>Pezizomycotina</taxon>
        <taxon>Leotiomycetes</taxon>
        <taxon>Leotiomycetes incertae sedis</taxon>
        <taxon>Myxotrichaceae</taxon>
        <taxon>Oidiodendron</taxon>
    </lineage>
</organism>
<protein>
    <recommendedName>
        <fullName evidence="1">non-specific serine/threonine protein kinase</fullName>
        <ecNumber evidence="1">2.7.11.1</ecNumber>
    </recommendedName>
</protein>
<sequence>MRGSQRRTYGKKKTVGTYAATAVFGGPSESSPLLQNQRSPSLSLRPRQISPRDPLVDISAVIENLSIADTGGAASADVSETAAVKTLTTADDRIIANVSGLLAVADNESVSVSRRPANTDNVPHGLGPLQELLDAYRYDCGYPLELKNWDEIIEGHLSIVKIAEASFAEVYRITTKHGSSILKVMQLKMPSDPPSMDSYTAVEVKSIVAEIRIMNAMTEIPGFVSFKDAHLVQGKPGTAISKAWSSYLLRFSEGKPDVPDRSSYFPNPNTYADQSFFLVVELGDAGEVLQYFRVDTQDKLFDIFIGTAVILSRAEQESEFEVCICPSSIAGNLVTRLKHRDLHENNICISYRETAKSSTSLPGTVLFGRSGLEVTLIDYGLSRARLPTGEVMFYDLEEDLVIFRGEEGKPQFDTYRRMRSHLFTGRRNMFKRSWHNEESRAKNNGHTWAEYIPYTNVLWLKYIFGWLREQYLRGLAFENHDLFYNISGISELSRNFDMRSKQGFNSATEVLIFSLEQGWITDEQIEQSGIDTTILSEYSTVEA</sequence>
<dbReference type="GO" id="GO:0005634">
    <property type="term" value="C:nucleus"/>
    <property type="evidence" value="ECO:0007669"/>
    <property type="project" value="TreeGrafter"/>
</dbReference>
<dbReference type="OrthoDB" id="21018at2759"/>
<evidence type="ECO:0000256" key="2">
    <source>
        <dbReference type="ARBA" id="ARBA00022527"/>
    </source>
</evidence>
<dbReference type="InterPro" id="IPR024604">
    <property type="entry name" value="GSG2_C"/>
</dbReference>
<reference evidence="12" key="2">
    <citation type="submission" date="2015-01" db="EMBL/GenBank/DDBJ databases">
        <title>Evolutionary Origins and Diversification of the Mycorrhizal Mutualists.</title>
        <authorList>
            <consortium name="DOE Joint Genome Institute"/>
            <consortium name="Mycorrhizal Genomics Consortium"/>
            <person name="Kohler A."/>
            <person name="Kuo A."/>
            <person name="Nagy L.G."/>
            <person name="Floudas D."/>
            <person name="Copeland A."/>
            <person name="Barry K.W."/>
            <person name="Cichocki N."/>
            <person name="Veneault-Fourrey C."/>
            <person name="LaButti K."/>
            <person name="Lindquist E.A."/>
            <person name="Lipzen A."/>
            <person name="Lundell T."/>
            <person name="Morin E."/>
            <person name="Murat C."/>
            <person name="Riley R."/>
            <person name="Ohm R."/>
            <person name="Sun H."/>
            <person name="Tunlid A."/>
            <person name="Henrissat B."/>
            <person name="Grigoriev I.V."/>
            <person name="Hibbett D.S."/>
            <person name="Martin F."/>
        </authorList>
    </citation>
    <scope>NUCLEOTIDE SEQUENCE [LARGE SCALE GENOMIC DNA]</scope>
    <source>
        <strain evidence="12">Zn</strain>
    </source>
</reference>
<dbReference type="GO" id="GO:0005737">
    <property type="term" value="C:cytoplasm"/>
    <property type="evidence" value="ECO:0007669"/>
    <property type="project" value="TreeGrafter"/>
</dbReference>
<dbReference type="Pfam" id="PF12330">
    <property type="entry name" value="Haspin_kinase"/>
    <property type="match status" value="1"/>
</dbReference>
<reference evidence="11 12" key="1">
    <citation type="submission" date="2014-04" db="EMBL/GenBank/DDBJ databases">
        <authorList>
            <consortium name="DOE Joint Genome Institute"/>
            <person name="Kuo A."/>
            <person name="Martino E."/>
            <person name="Perotto S."/>
            <person name="Kohler A."/>
            <person name="Nagy L.G."/>
            <person name="Floudas D."/>
            <person name="Copeland A."/>
            <person name="Barry K.W."/>
            <person name="Cichocki N."/>
            <person name="Veneault-Fourrey C."/>
            <person name="LaButti K."/>
            <person name="Lindquist E.A."/>
            <person name="Lipzen A."/>
            <person name="Lundell T."/>
            <person name="Morin E."/>
            <person name="Murat C."/>
            <person name="Sun H."/>
            <person name="Tunlid A."/>
            <person name="Henrissat B."/>
            <person name="Grigoriev I.V."/>
            <person name="Hibbett D.S."/>
            <person name="Martin F."/>
            <person name="Nordberg H.P."/>
            <person name="Cantor M.N."/>
            <person name="Hua S.X."/>
        </authorList>
    </citation>
    <scope>NUCLEOTIDE SEQUENCE [LARGE SCALE GENOMIC DNA]</scope>
    <source>
        <strain evidence="11 12">Zn</strain>
    </source>
</reference>
<evidence type="ECO:0000256" key="6">
    <source>
        <dbReference type="ARBA" id="ARBA00022840"/>
    </source>
</evidence>
<name>A0A0C3DZG1_OIDMZ</name>
<dbReference type="HOGENOM" id="CLU_019103_1_0_1"/>
<evidence type="ECO:0000313" key="11">
    <source>
        <dbReference type="EMBL" id="KIN07488.1"/>
    </source>
</evidence>
<proteinExistence type="predicted"/>
<dbReference type="PANTHER" id="PTHR24419">
    <property type="entry name" value="INTERLEUKIN-1 RECEPTOR-ASSOCIATED KINASE"/>
    <property type="match status" value="1"/>
</dbReference>
<dbReference type="SUPFAM" id="SSF56112">
    <property type="entry name" value="Protein kinase-like (PK-like)"/>
    <property type="match status" value="1"/>
</dbReference>
<dbReference type="GO" id="GO:0000278">
    <property type="term" value="P:mitotic cell cycle"/>
    <property type="evidence" value="ECO:0007669"/>
    <property type="project" value="TreeGrafter"/>
</dbReference>
<gene>
    <name evidence="11" type="ORF">OIDMADRAFT_47394</name>
</gene>
<dbReference type="Proteomes" id="UP000054321">
    <property type="component" value="Unassembled WGS sequence"/>
</dbReference>
<dbReference type="EC" id="2.7.11.1" evidence="1"/>
<dbReference type="Gene3D" id="3.30.200.20">
    <property type="entry name" value="Phosphorylase Kinase, domain 1"/>
    <property type="match status" value="1"/>
</dbReference>
<dbReference type="PANTHER" id="PTHR24419:SF18">
    <property type="entry name" value="SERINE_THREONINE-PROTEIN KINASE HASPIN"/>
    <property type="match status" value="1"/>
</dbReference>
<evidence type="ECO:0000256" key="9">
    <source>
        <dbReference type="SAM" id="MobiDB-lite"/>
    </source>
</evidence>
<evidence type="ECO:0000256" key="7">
    <source>
        <dbReference type="ARBA" id="ARBA00047899"/>
    </source>
</evidence>
<dbReference type="InParanoid" id="A0A0C3DZG1"/>
<dbReference type="AlphaFoldDB" id="A0A0C3DZG1"/>
<evidence type="ECO:0000256" key="1">
    <source>
        <dbReference type="ARBA" id="ARBA00012513"/>
    </source>
</evidence>
<evidence type="ECO:0000256" key="3">
    <source>
        <dbReference type="ARBA" id="ARBA00022679"/>
    </source>
</evidence>
<keyword evidence="12" id="KW-1185">Reference proteome</keyword>
<dbReference type="EMBL" id="KN832870">
    <property type="protein sequence ID" value="KIN07488.1"/>
    <property type="molecule type" value="Genomic_DNA"/>
</dbReference>
<keyword evidence="2" id="KW-0723">Serine/threonine-protein kinase</keyword>
<dbReference type="GO" id="GO:0005524">
    <property type="term" value="F:ATP binding"/>
    <property type="evidence" value="ECO:0007669"/>
    <property type="project" value="UniProtKB-KW"/>
</dbReference>
<keyword evidence="3" id="KW-0808">Transferase</keyword>
<dbReference type="GO" id="GO:0035556">
    <property type="term" value="P:intracellular signal transduction"/>
    <property type="evidence" value="ECO:0007669"/>
    <property type="project" value="TreeGrafter"/>
</dbReference>
<evidence type="ECO:0000256" key="4">
    <source>
        <dbReference type="ARBA" id="ARBA00022741"/>
    </source>
</evidence>
<dbReference type="GO" id="GO:0072354">
    <property type="term" value="F:histone H3T3 kinase activity"/>
    <property type="evidence" value="ECO:0007669"/>
    <property type="project" value="TreeGrafter"/>
</dbReference>
<comment type="catalytic activity">
    <reaction evidence="8">
        <text>L-seryl-[protein] + ATP = O-phospho-L-seryl-[protein] + ADP + H(+)</text>
        <dbReference type="Rhea" id="RHEA:17989"/>
        <dbReference type="Rhea" id="RHEA-COMP:9863"/>
        <dbReference type="Rhea" id="RHEA-COMP:11604"/>
        <dbReference type="ChEBI" id="CHEBI:15378"/>
        <dbReference type="ChEBI" id="CHEBI:29999"/>
        <dbReference type="ChEBI" id="CHEBI:30616"/>
        <dbReference type="ChEBI" id="CHEBI:83421"/>
        <dbReference type="ChEBI" id="CHEBI:456216"/>
        <dbReference type="EC" id="2.7.11.1"/>
    </reaction>
</comment>
<dbReference type="STRING" id="913774.A0A0C3DZG1"/>
<evidence type="ECO:0000259" key="10">
    <source>
        <dbReference type="PROSITE" id="PS50011"/>
    </source>
</evidence>